<dbReference type="SUPFAM" id="SSF54593">
    <property type="entry name" value="Glyoxalase/Bleomycin resistance protein/Dihydroxybiphenyl dioxygenase"/>
    <property type="match status" value="1"/>
</dbReference>
<dbReference type="InterPro" id="IPR004360">
    <property type="entry name" value="Glyas_Fos-R_dOase_dom"/>
</dbReference>
<dbReference type="PANTHER" id="PTHR10374">
    <property type="entry name" value="LACTOYLGLUTATHIONE LYASE GLYOXALASE I"/>
    <property type="match status" value="1"/>
</dbReference>
<dbReference type="PROSITE" id="PS51819">
    <property type="entry name" value="VOC"/>
    <property type="match status" value="1"/>
</dbReference>
<evidence type="ECO:0000313" key="5">
    <source>
        <dbReference type="Proteomes" id="UP000053342"/>
    </source>
</evidence>
<dbReference type="InterPro" id="IPR029068">
    <property type="entry name" value="Glyas_Bleomycin-R_OHBP_Dase"/>
</dbReference>
<dbReference type="Gene3D" id="3.10.180.10">
    <property type="entry name" value="2,3-Dihydroxybiphenyl 1,2-Dioxygenase, domain 1"/>
    <property type="match status" value="1"/>
</dbReference>
<dbReference type="GeneID" id="27362422"/>
<organism evidence="4 5">
    <name type="scientific">Exophiala oligosperma</name>
    <dbReference type="NCBI Taxonomy" id="215243"/>
    <lineage>
        <taxon>Eukaryota</taxon>
        <taxon>Fungi</taxon>
        <taxon>Dikarya</taxon>
        <taxon>Ascomycota</taxon>
        <taxon>Pezizomycotina</taxon>
        <taxon>Eurotiomycetes</taxon>
        <taxon>Chaetothyriomycetidae</taxon>
        <taxon>Chaetothyriales</taxon>
        <taxon>Herpotrichiellaceae</taxon>
        <taxon>Exophiala</taxon>
    </lineage>
</organism>
<feature type="compositionally biased region" description="Basic and acidic residues" evidence="2">
    <location>
        <begin position="16"/>
        <end position="28"/>
    </location>
</feature>
<dbReference type="AlphaFoldDB" id="A0A0D2BJY2"/>
<dbReference type="HOGENOM" id="CLU_510924_0_0_1"/>
<protein>
    <recommendedName>
        <fullName evidence="3">VOC domain-containing protein</fullName>
    </recommendedName>
</protein>
<dbReference type="PANTHER" id="PTHR10374:SF19">
    <property type="entry name" value="LYASE (GLO1), PUTATIVE (AFU_ORTHOLOGUE AFUA_2G13550)-RELATED"/>
    <property type="match status" value="1"/>
</dbReference>
<evidence type="ECO:0000256" key="1">
    <source>
        <dbReference type="ARBA" id="ARBA00022723"/>
    </source>
</evidence>
<name>A0A0D2BJY2_9EURO</name>
<dbReference type="GO" id="GO:0004462">
    <property type="term" value="F:lactoylglutathione lyase activity"/>
    <property type="evidence" value="ECO:0007669"/>
    <property type="project" value="InterPro"/>
</dbReference>
<dbReference type="STRING" id="215243.A0A0D2BJY2"/>
<dbReference type="EMBL" id="KN847343">
    <property type="protein sequence ID" value="KIW37717.1"/>
    <property type="molecule type" value="Genomic_DNA"/>
</dbReference>
<accession>A0A0D2BJY2</accession>
<dbReference type="Pfam" id="PF00903">
    <property type="entry name" value="Glyoxalase"/>
    <property type="match status" value="1"/>
</dbReference>
<evidence type="ECO:0000259" key="3">
    <source>
        <dbReference type="PROSITE" id="PS51819"/>
    </source>
</evidence>
<dbReference type="OrthoDB" id="16820at2759"/>
<keyword evidence="1" id="KW-0479">Metal-binding</keyword>
<dbReference type="GO" id="GO:0046872">
    <property type="term" value="F:metal ion binding"/>
    <property type="evidence" value="ECO:0007669"/>
    <property type="project" value="UniProtKB-KW"/>
</dbReference>
<dbReference type="PROSITE" id="PS00934">
    <property type="entry name" value="GLYOXALASE_I_1"/>
    <property type="match status" value="1"/>
</dbReference>
<keyword evidence="5" id="KW-1185">Reference proteome</keyword>
<dbReference type="RefSeq" id="XP_016257933.1">
    <property type="nucleotide sequence ID" value="XM_016411892.1"/>
</dbReference>
<gene>
    <name evidence="4" type="ORF">PV06_10348</name>
</gene>
<dbReference type="VEuPathDB" id="FungiDB:PV06_10348"/>
<dbReference type="InterPro" id="IPR018146">
    <property type="entry name" value="Glyoxalase_1_CS"/>
</dbReference>
<reference evidence="4 5" key="1">
    <citation type="submission" date="2015-01" db="EMBL/GenBank/DDBJ databases">
        <title>The Genome Sequence of Exophiala oligosperma CBS72588.</title>
        <authorList>
            <consortium name="The Broad Institute Genomics Platform"/>
            <person name="Cuomo C."/>
            <person name="de Hoog S."/>
            <person name="Gorbushina A."/>
            <person name="Stielow B."/>
            <person name="Teixiera M."/>
            <person name="Abouelleil A."/>
            <person name="Chapman S.B."/>
            <person name="Priest M."/>
            <person name="Young S.K."/>
            <person name="Wortman J."/>
            <person name="Nusbaum C."/>
            <person name="Birren B."/>
        </authorList>
    </citation>
    <scope>NUCLEOTIDE SEQUENCE [LARGE SCALE GENOMIC DNA]</scope>
    <source>
        <strain evidence="4 5">CBS 72588</strain>
    </source>
</reference>
<dbReference type="CDD" id="cd12148">
    <property type="entry name" value="fungal_TF_MHR"/>
    <property type="match status" value="1"/>
</dbReference>
<evidence type="ECO:0000256" key="2">
    <source>
        <dbReference type="SAM" id="MobiDB-lite"/>
    </source>
</evidence>
<feature type="domain" description="VOC" evidence="3">
    <location>
        <begin position="60"/>
        <end position="220"/>
    </location>
</feature>
<proteinExistence type="predicted"/>
<feature type="region of interest" description="Disordered" evidence="2">
    <location>
        <begin position="1"/>
        <end position="28"/>
    </location>
</feature>
<dbReference type="Proteomes" id="UP000053342">
    <property type="component" value="Unassembled WGS sequence"/>
</dbReference>
<sequence>MEQDTNGLEVAQARGSDQHQPKQHLSQHESLLELPPAPEPGTPYISQTILCRVPATKDYVLNHVALQIESPASSLAFYIDFLGMSLIFVVNTGPFTAYYLGYPQKSDVSPADMAAETGVRSGLLELISLHDKVDDTPETSPSKRRGFAHLGIRVPDVSETLKLAKEKGWKVIKHLDNVEPYDMPLPGKIHGAWQAGFDQTFAQIGFLEDPDGLPTLWGGKIVNGVLTIDFDTRISIPVPDTTNIGYRFDHSGLATLQALLILSHYEAAEAHDSRGMAVQLAHDLALEVDIQLEAWAEDSGAGLTGRPSHLNNQWLAELSPVFNLGTSRDSHRDDWPSITNTGSTVSSTVPYSHSPMKHACSILTRFYDYTKITGFQEISVIEDMLETLETWFESLQGLFKISIAKSQSTGRQVSPWILDLLMLSDTAIILLLRPLLQYQPNGSTDHTLSKGRDPRKMCTAAAASIRHELELDRSNFGLRRPSVNRDFYTITAGALHLESLSLGMIDSQAESQAHCLACMRALGEMSQTLTCAV</sequence>
<dbReference type="InterPro" id="IPR037523">
    <property type="entry name" value="VOC_core"/>
</dbReference>
<evidence type="ECO:0000313" key="4">
    <source>
        <dbReference type="EMBL" id="KIW37717.1"/>
    </source>
</evidence>